<gene>
    <name evidence="1" type="ORF">FPE_LOCUS5258</name>
</gene>
<name>A0AAD2DMQ7_9LAMI</name>
<dbReference type="AlphaFoldDB" id="A0AAD2DMQ7"/>
<evidence type="ECO:0000313" key="2">
    <source>
        <dbReference type="Proteomes" id="UP000834106"/>
    </source>
</evidence>
<reference evidence="1" key="1">
    <citation type="submission" date="2023-05" db="EMBL/GenBank/DDBJ databases">
        <authorList>
            <person name="Huff M."/>
        </authorList>
    </citation>
    <scope>NUCLEOTIDE SEQUENCE</scope>
</reference>
<proteinExistence type="predicted"/>
<accession>A0AAD2DMQ7</accession>
<protein>
    <submittedName>
        <fullName evidence="1">Uncharacterized protein</fullName>
    </submittedName>
</protein>
<sequence length="131" mass="14518">MDNSISIYVLANDPKIVLYQRNKKLVKYSSILFSVKVDIVFSVLREECIKSALQNILSERMLNGPPNAKTSYKLVLIPLFRPGEKMICMLTCPGVGAEGFTPVLIYPKKAAFIDYGKCICSRNSSPVLSGP</sequence>
<evidence type="ECO:0000313" key="1">
    <source>
        <dbReference type="EMBL" id="CAI9757828.1"/>
    </source>
</evidence>
<organism evidence="1 2">
    <name type="scientific">Fraxinus pennsylvanica</name>
    <dbReference type="NCBI Taxonomy" id="56036"/>
    <lineage>
        <taxon>Eukaryota</taxon>
        <taxon>Viridiplantae</taxon>
        <taxon>Streptophyta</taxon>
        <taxon>Embryophyta</taxon>
        <taxon>Tracheophyta</taxon>
        <taxon>Spermatophyta</taxon>
        <taxon>Magnoliopsida</taxon>
        <taxon>eudicotyledons</taxon>
        <taxon>Gunneridae</taxon>
        <taxon>Pentapetalae</taxon>
        <taxon>asterids</taxon>
        <taxon>lamiids</taxon>
        <taxon>Lamiales</taxon>
        <taxon>Oleaceae</taxon>
        <taxon>Oleeae</taxon>
        <taxon>Fraxinus</taxon>
    </lineage>
</organism>
<dbReference type="Proteomes" id="UP000834106">
    <property type="component" value="Chromosome 3"/>
</dbReference>
<keyword evidence="2" id="KW-1185">Reference proteome</keyword>
<dbReference type="EMBL" id="OU503038">
    <property type="protein sequence ID" value="CAI9757828.1"/>
    <property type="molecule type" value="Genomic_DNA"/>
</dbReference>